<feature type="transmembrane region" description="Helical" evidence="7">
    <location>
        <begin position="287"/>
        <end position="308"/>
    </location>
</feature>
<organism evidence="9 10">
    <name type="scientific">Pedobacter westerhofensis</name>
    <dbReference type="NCBI Taxonomy" id="425512"/>
    <lineage>
        <taxon>Bacteria</taxon>
        <taxon>Pseudomonadati</taxon>
        <taxon>Bacteroidota</taxon>
        <taxon>Sphingobacteriia</taxon>
        <taxon>Sphingobacteriales</taxon>
        <taxon>Sphingobacteriaceae</taxon>
        <taxon>Pedobacter</taxon>
    </lineage>
</organism>
<keyword evidence="3" id="KW-1003">Cell membrane</keyword>
<sequence>MIQKLISSYKESFSGLSRETWVLSIVMFINRCSSMAVPFMSLYMTQYLHRPMSDAGLIIALFGAGSLVGATVGGKLTDVIGFGAVQIYSSIIGGLFFILYSTITHFELLCLCTLLISFFSEAFKPANYAAITVYAAPGTTTRSFSLNRLANNMGFAIGSGIGGIIASFSYPMLFIVDGGVSVLAGIAIFFLLPAMKTLPKTVAEKIKQSAVIKPWKDVLFVKFLLLNVLLTICFFLLFRVVPLFYKEVWHIDEFWIGLILGSNGLIIALFEMVMISRIENKRSPIQYIVMGVLMIALSYCILLLPGIIPVVAAVLVTVTFTIGEMLALPFINTFVMSRTNDHNRGQYAAGYTMSWSVSQVIGPSAGFYLAEMYGYNWLWICLIVLLLICAWGFKLLGRNMD</sequence>
<keyword evidence="6 7" id="KW-0472">Membrane</keyword>
<evidence type="ECO:0000313" key="10">
    <source>
        <dbReference type="Proteomes" id="UP000320300"/>
    </source>
</evidence>
<feature type="transmembrane region" description="Helical" evidence="7">
    <location>
        <begin position="79"/>
        <end position="100"/>
    </location>
</feature>
<dbReference type="Pfam" id="PF07690">
    <property type="entry name" value="MFS_1"/>
    <property type="match status" value="1"/>
</dbReference>
<feature type="transmembrane region" description="Helical" evidence="7">
    <location>
        <begin position="152"/>
        <end position="173"/>
    </location>
</feature>
<dbReference type="InterPro" id="IPR036259">
    <property type="entry name" value="MFS_trans_sf"/>
</dbReference>
<evidence type="ECO:0000313" key="9">
    <source>
        <dbReference type="EMBL" id="SMO88280.1"/>
    </source>
</evidence>
<feature type="transmembrane region" description="Helical" evidence="7">
    <location>
        <begin position="219"/>
        <end position="242"/>
    </location>
</feature>
<feature type="transmembrane region" description="Helical" evidence="7">
    <location>
        <begin position="254"/>
        <end position="275"/>
    </location>
</feature>
<dbReference type="PANTHER" id="PTHR23517">
    <property type="entry name" value="RESISTANCE PROTEIN MDTM, PUTATIVE-RELATED-RELATED"/>
    <property type="match status" value="1"/>
</dbReference>
<feature type="transmembrane region" description="Helical" evidence="7">
    <location>
        <begin position="347"/>
        <end position="370"/>
    </location>
</feature>
<dbReference type="InterPro" id="IPR020846">
    <property type="entry name" value="MFS_dom"/>
</dbReference>
<evidence type="ECO:0000256" key="2">
    <source>
        <dbReference type="ARBA" id="ARBA00022448"/>
    </source>
</evidence>
<dbReference type="InterPro" id="IPR050171">
    <property type="entry name" value="MFS_Transporters"/>
</dbReference>
<dbReference type="Gene3D" id="1.20.1250.20">
    <property type="entry name" value="MFS general substrate transporter like domains"/>
    <property type="match status" value="1"/>
</dbReference>
<dbReference type="EMBL" id="FXTN01000009">
    <property type="protein sequence ID" value="SMO88280.1"/>
    <property type="molecule type" value="Genomic_DNA"/>
</dbReference>
<dbReference type="SUPFAM" id="SSF103473">
    <property type="entry name" value="MFS general substrate transporter"/>
    <property type="match status" value="1"/>
</dbReference>
<feature type="domain" description="Major facilitator superfamily (MFS) profile" evidence="8">
    <location>
        <begin position="1"/>
        <end position="401"/>
    </location>
</feature>
<dbReference type="RefSeq" id="WP_142529633.1">
    <property type="nucleotide sequence ID" value="NZ_CBCSJO010000009.1"/>
</dbReference>
<dbReference type="OrthoDB" id="5379144at2"/>
<dbReference type="GO" id="GO:0005886">
    <property type="term" value="C:plasma membrane"/>
    <property type="evidence" value="ECO:0007669"/>
    <property type="project" value="UniProtKB-SubCell"/>
</dbReference>
<keyword evidence="2" id="KW-0813">Transport</keyword>
<feature type="transmembrane region" description="Helical" evidence="7">
    <location>
        <begin position="314"/>
        <end position="335"/>
    </location>
</feature>
<evidence type="ECO:0000256" key="4">
    <source>
        <dbReference type="ARBA" id="ARBA00022692"/>
    </source>
</evidence>
<accession>A0A521EYN9</accession>
<dbReference type="AlphaFoldDB" id="A0A521EYN9"/>
<dbReference type="InterPro" id="IPR011701">
    <property type="entry name" value="MFS"/>
</dbReference>
<dbReference type="Proteomes" id="UP000320300">
    <property type="component" value="Unassembled WGS sequence"/>
</dbReference>
<feature type="transmembrane region" description="Helical" evidence="7">
    <location>
        <begin position="179"/>
        <end position="198"/>
    </location>
</feature>
<evidence type="ECO:0000256" key="6">
    <source>
        <dbReference type="ARBA" id="ARBA00023136"/>
    </source>
</evidence>
<evidence type="ECO:0000256" key="5">
    <source>
        <dbReference type="ARBA" id="ARBA00022989"/>
    </source>
</evidence>
<keyword evidence="4 7" id="KW-0812">Transmembrane</keyword>
<evidence type="ECO:0000259" key="8">
    <source>
        <dbReference type="PROSITE" id="PS50850"/>
    </source>
</evidence>
<evidence type="ECO:0000256" key="3">
    <source>
        <dbReference type="ARBA" id="ARBA00022475"/>
    </source>
</evidence>
<reference evidence="9 10" key="1">
    <citation type="submission" date="2017-05" db="EMBL/GenBank/DDBJ databases">
        <authorList>
            <person name="Varghese N."/>
            <person name="Submissions S."/>
        </authorList>
    </citation>
    <scope>NUCLEOTIDE SEQUENCE [LARGE SCALE GENOMIC DNA]</scope>
    <source>
        <strain evidence="9 10">DSM 19036</strain>
    </source>
</reference>
<evidence type="ECO:0000256" key="1">
    <source>
        <dbReference type="ARBA" id="ARBA00004651"/>
    </source>
</evidence>
<keyword evidence="5 7" id="KW-1133">Transmembrane helix</keyword>
<feature type="transmembrane region" description="Helical" evidence="7">
    <location>
        <begin position="376"/>
        <end position="396"/>
    </location>
</feature>
<comment type="subcellular location">
    <subcellularLocation>
        <location evidence="1">Cell membrane</location>
        <topology evidence="1">Multi-pass membrane protein</topology>
    </subcellularLocation>
</comment>
<keyword evidence="10" id="KW-1185">Reference proteome</keyword>
<gene>
    <name evidence="9" type="ORF">SAMN06265348_109222</name>
</gene>
<evidence type="ECO:0000256" key="7">
    <source>
        <dbReference type="SAM" id="Phobius"/>
    </source>
</evidence>
<feature type="transmembrane region" description="Helical" evidence="7">
    <location>
        <begin position="55"/>
        <end position="72"/>
    </location>
</feature>
<name>A0A521EYN9_9SPHI</name>
<protein>
    <submittedName>
        <fullName evidence="9">Predicted arabinose efflux permease, MFS family</fullName>
    </submittedName>
</protein>
<dbReference type="PROSITE" id="PS50850">
    <property type="entry name" value="MFS"/>
    <property type="match status" value="1"/>
</dbReference>
<dbReference type="GO" id="GO:0022857">
    <property type="term" value="F:transmembrane transporter activity"/>
    <property type="evidence" value="ECO:0007669"/>
    <property type="project" value="InterPro"/>
</dbReference>
<proteinExistence type="predicted"/>
<feature type="transmembrane region" description="Helical" evidence="7">
    <location>
        <begin position="21"/>
        <end position="43"/>
    </location>
</feature>